<accession>A0A8H4PSY8</accession>
<sequence length="641" mass="72848">MFLTFVVDPSLEMQDTLRSLYILNTERGLYDHIIPVLFSSGQSKLARTWRKTFIIFKDFPTTAKSSRFLTFLASYYPFVVLADEELSAARLRRLYLKCGENDEITRPVAAHDASTGQYSDSLVAKWIASLWTSVEFAISLAHKLGLRVIGPRSLQSLAFRELDAQGFAARIAQLEKMGIKIAPQTYCKVLVVFAKHGKDDLLADLVNCDIHPDEFDKGETRRMLLTASARERDWKRTRLLQGVEWAIGTESSSRRLDALLRSGLIERKAGKIRDALDRMDALGHSVTQDSASQLLRCTFDGLSSHPTEWTRPSEAFDTDLGSVLNSAIDFTRRLACRNAAIPLRYWRLIIYNLGRLGRFDELEQICLELVQLYMPASGGLIPVHREDWPQQASGKTAAWDRRMAVRTEYDSGADNVAGIRMKYDSNRDDSMVEGWTNGPCPADDERNSLNPDSELKRARRGDFAAQAAESQSDEREYIPSDLPFTYREHPVQKLFDPYLQRSVVRWGFDQTLTTRPSAPAVMEMSTSGIREFDVACGVRLLAILRNQGVCIDTHIVRTAVISRIALGQVPGRRKDRSRDENEMAEEHLKHLVEKAWGSAIFPSLAEMRRDLQRQEPKLWSRYPRLFGKSYDRRNKPRSDAG</sequence>
<dbReference type="EMBL" id="JAAVMX010000004">
    <property type="protein sequence ID" value="KAF4509806.1"/>
    <property type="molecule type" value="Genomic_DNA"/>
</dbReference>
<feature type="compositionally biased region" description="Basic and acidic residues" evidence="1">
    <location>
        <begin position="443"/>
        <end position="460"/>
    </location>
</feature>
<proteinExistence type="predicted"/>
<evidence type="ECO:0000313" key="2">
    <source>
        <dbReference type="EMBL" id="KAF4509806.1"/>
    </source>
</evidence>
<evidence type="ECO:0000313" key="3">
    <source>
        <dbReference type="Proteomes" id="UP000557566"/>
    </source>
</evidence>
<evidence type="ECO:0000256" key="1">
    <source>
        <dbReference type="SAM" id="MobiDB-lite"/>
    </source>
</evidence>
<comment type="caution">
    <text evidence="2">The sequence shown here is derived from an EMBL/GenBank/DDBJ whole genome shotgun (WGS) entry which is preliminary data.</text>
</comment>
<gene>
    <name evidence="2" type="ORF">G6O67_003943</name>
</gene>
<reference evidence="2 3" key="1">
    <citation type="journal article" date="2020" name="Genome Biol. Evol.">
        <title>A new high-quality draft genome assembly of the Chinese cordyceps Ophiocordyceps sinensis.</title>
        <authorList>
            <person name="Shu R."/>
            <person name="Zhang J."/>
            <person name="Meng Q."/>
            <person name="Zhang H."/>
            <person name="Zhou G."/>
            <person name="Li M."/>
            <person name="Wu P."/>
            <person name="Zhao Y."/>
            <person name="Chen C."/>
            <person name="Qin Q."/>
        </authorList>
    </citation>
    <scope>NUCLEOTIDE SEQUENCE [LARGE SCALE GENOMIC DNA]</scope>
    <source>
        <strain evidence="2 3">IOZ07</strain>
    </source>
</reference>
<evidence type="ECO:0008006" key="4">
    <source>
        <dbReference type="Google" id="ProtNLM"/>
    </source>
</evidence>
<organism evidence="2 3">
    <name type="scientific">Ophiocordyceps sinensis</name>
    <dbReference type="NCBI Taxonomy" id="72228"/>
    <lineage>
        <taxon>Eukaryota</taxon>
        <taxon>Fungi</taxon>
        <taxon>Dikarya</taxon>
        <taxon>Ascomycota</taxon>
        <taxon>Pezizomycotina</taxon>
        <taxon>Sordariomycetes</taxon>
        <taxon>Hypocreomycetidae</taxon>
        <taxon>Hypocreales</taxon>
        <taxon>Ophiocordycipitaceae</taxon>
        <taxon>Ophiocordyceps</taxon>
    </lineage>
</organism>
<dbReference type="OrthoDB" id="5366531at2759"/>
<dbReference type="AlphaFoldDB" id="A0A8H4PSY8"/>
<keyword evidence="3" id="KW-1185">Reference proteome</keyword>
<protein>
    <recommendedName>
        <fullName evidence="4">Pentatricopeptide repeat domain-containing protein</fullName>
    </recommendedName>
</protein>
<dbReference type="Proteomes" id="UP000557566">
    <property type="component" value="Unassembled WGS sequence"/>
</dbReference>
<name>A0A8H4PSY8_9HYPO</name>
<feature type="region of interest" description="Disordered" evidence="1">
    <location>
        <begin position="434"/>
        <end position="460"/>
    </location>
</feature>